<dbReference type="Pfam" id="PF13545">
    <property type="entry name" value="HTH_Crp_2"/>
    <property type="match status" value="1"/>
</dbReference>
<dbReference type="Proteomes" id="UP001474181">
    <property type="component" value="Unassembled WGS sequence"/>
</dbReference>
<dbReference type="Pfam" id="PF00027">
    <property type="entry name" value="cNMP_binding"/>
    <property type="match status" value="1"/>
</dbReference>
<gene>
    <name evidence="6" type="ORF">ABT404_34970</name>
</gene>
<evidence type="ECO:0000256" key="2">
    <source>
        <dbReference type="ARBA" id="ARBA00023125"/>
    </source>
</evidence>
<dbReference type="CDD" id="cd00038">
    <property type="entry name" value="CAP_ED"/>
    <property type="match status" value="1"/>
</dbReference>
<dbReference type="RefSeq" id="WP_350786876.1">
    <property type="nucleotide sequence ID" value="NZ_JBEPEK010000349.1"/>
</dbReference>
<proteinExistence type="predicted"/>
<keyword evidence="7" id="KW-1185">Reference proteome</keyword>
<dbReference type="PANTHER" id="PTHR24567">
    <property type="entry name" value="CRP FAMILY TRANSCRIPTIONAL REGULATORY PROTEIN"/>
    <property type="match status" value="1"/>
</dbReference>
<keyword evidence="3" id="KW-0804">Transcription</keyword>
<evidence type="ECO:0000259" key="5">
    <source>
        <dbReference type="PROSITE" id="PS51063"/>
    </source>
</evidence>
<feature type="domain" description="Cyclic nucleotide-binding" evidence="4">
    <location>
        <begin position="31"/>
        <end position="110"/>
    </location>
</feature>
<dbReference type="Gene3D" id="2.60.120.10">
    <property type="entry name" value="Jelly Rolls"/>
    <property type="match status" value="1"/>
</dbReference>
<dbReference type="InterPro" id="IPR014710">
    <property type="entry name" value="RmlC-like_jellyroll"/>
</dbReference>
<protein>
    <submittedName>
        <fullName evidence="6">Crp/Fnr family transcriptional regulator</fullName>
    </submittedName>
</protein>
<name>A0ABV1X6D8_9ACTN</name>
<dbReference type="InterPro" id="IPR000595">
    <property type="entry name" value="cNMP-bd_dom"/>
</dbReference>
<dbReference type="SMART" id="SM00419">
    <property type="entry name" value="HTH_CRP"/>
    <property type="match status" value="1"/>
</dbReference>
<dbReference type="InterPro" id="IPR012318">
    <property type="entry name" value="HTH_CRP"/>
</dbReference>
<evidence type="ECO:0000313" key="7">
    <source>
        <dbReference type="Proteomes" id="UP001474181"/>
    </source>
</evidence>
<sequence>MRPGGSKVAFFSPGEAKLLREAGHPRGWTRGEVLMREGEEAHSVVLLTDGLVKVTVDSANGYTSLLALRGPGELLGEFSCIDGRPRGATVTAMRRSEGAVVAAEAFLRLLERDPGLCLTVLRSVVGRLRDSDGLRAEQGARTTRARVAGLLVKLAVQYGSAAPETLPGAVAVQVNQRELAAATGASRESVVRCLRAMQQEGLVATRRGRTVVLDLAGLRRWAEE</sequence>
<dbReference type="SUPFAM" id="SSF51206">
    <property type="entry name" value="cAMP-binding domain-like"/>
    <property type="match status" value="1"/>
</dbReference>
<keyword evidence="1" id="KW-0805">Transcription regulation</keyword>
<evidence type="ECO:0000256" key="1">
    <source>
        <dbReference type="ARBA" id="ARBA00023015"/>
    </source>
</evidence>
<dbReference type="Gene3D" id="1.10.10.10">
    <property type="entry name" value="Winged helix-like DNA-binding domain superfamily/Winged helix DNA-binding domain"/>
    <property type="match status" value="1"/>
</dbReference>
<dbReference type="InterPro" id="IPR036388">
    <property type="entry name" value="WH-like_DNA-bd_sf"/>
</dbReference>
<dbReference type="InterPro" id="IPR036390">
    <property type="entry name" value="WH_DNA-bd_sf"/>
</dbReference>
<organism evidence="6 7">
    <name type="scientific">Streptomyces hyaluromycini</name>
    <dbReference type="NCBI Taxonomy" id="1377993"/>
    <lineage>
        <taxon>Bacteria</taxon>
        <taxon>Bacillati</taxon>
        <taxon>Actinomycetota</taxon>
        <taxon>Actinomycetes</taxon>
        <taxon>Kitasatosporales</taxon>
        <taxon>Streptomycetaceae</taxon>
        <taxon>Streptomyces</taxon>
    </lineage>
</organism>
<dbReference type="EMBL" id="JBEPEK010000349">
    <property type="protein sequence ID" value="MER7184608.1"/>
    <property type="molecule type" value="Genomic_DNA"/>
</dbReference>
<dbReference type="PANTHER" id="PTHR24567:SF74">
    <property type="entry name" value="HTH-TYPE TRANSCRIPTIONAL REGULATOR ARCR"/>
    <property type="match status" value="1"/>
</dbReference>
<evidence type="ECO:0000256" key="3">
    <source>
        <dbReference type="ARBA" id="ARBA00023163"/>
    </source>
</evidence>
<reference evidence="6 7" key="1">
    <citation type="submission" date="2024-06" db="EMBL/GenBank/DDBJ databases">
        <title>The Natural Products Discovery Center: Release of the First 8490 Sequenced Strains for Exploring Actinobacteria Biosynthetic Diversity.</title>
        <authorList>
            <person name="Kalkreuter E."/>
            <person name="Kautsar S.A."/>
            <person name="Yang D."/>
            <person name="Bader C.D."/>
            <person name="Teijaro C.N."/>
            <person name="Fluegel L."/>
            <person name="Davis C.M."/>
            <person name="Simpson J.R."/>
            <person name="Lauterbach L."/>
            <person name="Steele A.D."/>
            <person name="Gui C."/>
            <person name="Meng S."/>
            <person name="Li G."/>
            <person name="Viehrig K."/>
            <person name="Ye F."/>
            <person name="Su P."/>
            <person name="Kiefer A.F."/>
            <person name="Nichols A."/>
            <person name="Cepeda A.J."/>
            <person name="Yan W."/>
            <person name="Fan B."/>
            <person name="Jiang Y."/>
            <person name="Adhikari A."/>
            <person name="Zheng C.-J."/>
            <person name="Schuster L."/>
            <person name="Cowan T.M."/>
            <person name="Smanski M.J."/>
            <person name="Chevrette M.G."/>
            <person name="De Carvalho L.P.S."/>
            <person name="Shen B."/>
        </authorList>
    </citation>
    <scope>NUCLEOTIDE SEQUENCE [LARGE SCALE GENOMIC DNA]</scope>
    <source>
        <strain evidence="6 7">NPDC000234</strain>
    </source>
</reference>
<evidence type="ECO:0000313" key="6">
    <source>
        <dbReference type="EMBL" id="MER7184608.1"/>
    </source>
</evidence>
<accession>A0ABV1X6D8</accession>
<dbReference type="SMART" id="SM00100">
    <property type="entry name" value="cNMP"/>
    <property type="match status" value="1"/>
</dbReference>
<evidence type="ECO:0000259" key="4">
    <source>
        <dbReference type="PROSITE" id="PS50042"/>
    </source>
</evidence>
<dbReference type="PROSITE" id="PS50042">
    <property type="entry name" value="CNMP_BINDING_3"/>
    <property type="match status" value="1"/>
</dbReference>
<dbReference type="InterPro" id="IPR018490">
    <property type="entry name" value="cNMP-bd_dom_sf"/>
</dbReference>
<feature type="domain" description="HTH crp-type" evidence="5">
    <location>
        <begin position="141"/>
        <end position="216"/>
    </location>
</feature>
<dbReference type="SUPFAM" id="SSF46785">
    <property type="entry name" value="Winged helix' DNA-binding domain"/>
    <property type="match status" value="1"/>
</dbReference>
<comment type="caution">
    <text evidence="6">The sequence shown here is derived from an EMBL/GenBank/DDBJ whole genome shotgun (WGS) entry which is preliminary data.</text>
</comment>
<dbReference type="PROSITE" id="PS51063">
    <property type="entry name" value="HTH_CRP_2"/>
    <property type="match status" value="1"/>
</dbReference>
<dbReference type="InterPro" id="IPR050397">
    <property type="entry name" value="Env_Response_Regulators"/>
</dbReference>
<keyword evidence="2" id="KW-0238">DNA-binding</keyword>